<evidence type="ECO:0000313" key="15">
    <source>
        <dbReference type="Proteomes" id="UP001530400"/>
    </source>
</evidence>
<comment type="similarity">
    <text evidence="3">Belongs to the tubulin--tyrosine ligase family.</text>
</comment>
<dbReference type="AlphaFoldDB" id="A0ABD3QAN0"/>
<keyword evidence="5" id="KW-0436">Ligase</keyword>
<evidence type="ECO:0000256" key="13">
    <source>
        <dbReference type="ARBA" id="ARBA00047950"/>
    </source>
</evidence>
<comment type="caution">
    <text evidence="14">The sequence shown here is derived from an EMBL/GenBank/DDBJ whole genome shotgun (WGS) entry which is preliminary data.</text>
</comment>
<evidence type="ECO:0000256" key="4">
    <source>
        <dbReference type="ARBA" id="ARBA00011245"/>
    </source>
</evidence>
<keyword evidence="6" id="KW-0547">Nucleotide-binding</keyword>
<protein>
    <recommendedName>
        <fullName evidence="12">Tubulin--tyrosine ligase</fullName>
        <ecNumber evidence="11">6.3.2.25</ecNumber>
    </recommendedName>
</protein>
<keyword evidence="7" id="KW-0067">ATP-binding</keyword>
<dbReference type="InterPro" id="IPR004344">
    <property type="entry name" value="TTL/TTLL_fam"/>
</dbReference>
<evidence type="ECO:0000256" key="6">
    <source>
        <dbReference type="ARBA" id="ARBA00022741"/>
    </source>
</evidence>
<comment type="catalytic activity">
    <reaction evidence="13">
        <text>C-terminal L-alpha-aminoacyl-L-glutamyl-L-glutamyl-[tubulin] + L-tyrosine + ATP = C-terminal L-alpha-aminoacyl-L-glutamyl-L-glutamyl-L-tyrosyl-[tubulin] + ADP + phosphate + H(+)</text>
        <dbReference type="Rhea" id="RHEA:17605"/>
        <dbReference type="Rhea" id="RHEA-COMP:16434"/>
        <dbReference type="Rhea" id="RHEA-COMP:16435"/>
        <dbReference type="ChEBI" id="CHEBI:15378"/>
        <dbReference type="ChEBI" id="CHEBI:30616"/>
        <dbReference type="ChEBI" id="CHEBI:43474"/>
        <dbReference type="ChEBI" id="CHEBI:58315"/>
        <dbReference type="ChEBI" id="CHEBI:149554"/>
        <dbReference type="ChEBI" id="CHEBI:149555"/>
        <dbReference type="ChEBI" id="CHEBI:456216"/>
        <dbReference type="EC" id="6.3.2.25"/>
    </reaction>
</comment>
<evidence type="ECO:0000256" key="12">
    <source>
        <dbReference type="ARBA" id="ARBA00041021"/>
    </source>
</evidence>
<evidence type="ECO:0000256" key="3">
    <source>
        <dbReference type="ARBA" id="ARBA00006820"/>
    </source>
</evidence>
<dbReference type="Pfam" id="PF03133">
    <property type="entry name" value="TTL"/>
    <property type="match status" value="2"/>
</dbReference>
<accession>A0ABD3QAN0</accession>
<dbReference type="Gene3D" id="3.40.50.850">
    <property type="entry name" value="Isochorismatase-like"/>
    <property type="match status" value="1"/>
</dbReference>
<gene>
    <name evidence="14" type="ORF">ACHAWO_006680</name>
</gene>
<comment type="cofactor">
    <cofactor evidence="1">
        <name>Mg(2+)</name>
        <dbReference type="ChEBI" id="CHEBI:18420"/>
    </cofactor>
</comment>
<evidence type="ECO:0000256" key="1">
    <source>
        <dbReference type="ARBA" id="ARBA00001946"/>
    </source>
</evidence>
<dbReference type="EC" id="6.3.2.25" evidence="11"/>
<dbReference type="SUPFAM" id="SSF52499">
    <property type="entry name" value="Isochorismatase-like hydrolases"/>
    <property type="match status" value="1"/>
</dbReference>
<evidence type="ECO:0000256" key="10">
    <source>
        <dbReference type="ARBA" id="ARBA00037791"/>
    </source>
</evidence>
<keyword evidence="15" id="KW-1185">Reference proteome</keyword>
<proteinExistence type="inferred from homology"/>
<evidence type="ECO:0000256" key="11">
    <source>
        <dbReference type="ARBA" id="ARBA00038960"/>
    </source>
</evidence>
<keyword evidence="8" id="KW-0460">Magnesium</keyword>
<dbReference type="InterPro" id="IPR052492">
    <property type="entry name" value="Tubulin-tyrosine_ligase"/>
</dbReference>
<name>A0ABD3QAN0_9STRA</name>
<keyword evidence="9" id="KW-0630">Potassium</keyword>
<evidence type="ECO:0000313" key="14">
    <source>
        <dbReference type="EMBL" id="KAL3797044.1"/>
    </source>
</evidence>
<evidence type="ECO:0000256" key="5">
    <source>
        <dbReference type="ARBA" id="ARBA00022598"/>
    </source>
</evidence>
<evidence type="ECO:0000256" key="7">
    <source>
        <dbReference type="ARBA" id="ARBA00022840"/>
    </source>
</evidence>
<comment type="subunit">
    <text evidence="4">Monomer.</text>
</comment>
<evidence type="ECO:0000256" key="8">
    <source>
        <dbReference type="ARBA" id="ARBA00022842"/>
    </source>
</evidence>
<reference evidence="14 15" key="1">
    <citation type="submission" date="2024-10" db="EMBL/GenBank/DDBJ databases">
        <title>Updated reference genomes for cyclostephanoid diatoms.</title>
        <authorList>
            <person name="Roberts W.R."/>
            <person name="Alverson A.J."/>
        </authorList>
    </citation>
    <scope>NUCLEOTIDE SEQUENCE [LARGE SCALE GENOMIC DNA]</scope>
    <source>
        <strain evidence="14 15">AJA010-31</strain>
    </source>
</reference>
<sequence>MTNTRIKRALIICDMQPDGMPSLFTSASRREAFLDAVQCTLLAATSSPLPVNNSLILFTGLRFPSRYEGLHPEQALYGSLRRLNEKVGDGTAHWYMENYPASEIDASLTEMVKERDDVNYQVLWRQGHLPPQELMEQLKSNEITDATVVGAKASQTVQATVQYIAEHCPSIDLSVVEEALADDKQDRLDAVTQHLLPLYARVATIEEYVDATCGRERDLLRCTHHNNSSSDRMYSIMWIVSEGADGTSIQGKSGMKMCFVKSSTFVHWERVRDCLDDKGKLIKLAEEYLPETYVIKGGSSESIDTPSSLSGPWFVKETNKGGRAITVCKDASDAVALASNENETYVIQRHVDHPNLLRDGRKWHLKVYNLLICDEEGTGWTLRCHNEPFLTKRVKPDLSLEELGSTDNKELFQKCTAIISSVVQRAIESNELQGRPGKKQFEVFSSDFVFDTDVRAHLIEFNFSPVLFDPLVKQELTTKGLKACMRDYELNGDAAAINDHAMIKDVVSMVFYPKQACGEKEPSDTIGGWEYVK</sequence>
<evidence type="ECO:0000256" key="9">
    <source>
        <dbReference type="ARBA" id="ARBA00022958"/>
    </source>
</evidence>
<dbReference type="Proteomes" id="UP001530400">
    <property type="component" value="Unassembled WGS sequence"/>
</dbReference>
<dbReference type="GO" id="GO:0004835">
    <property type="term" value="F:tubulin-tyrosine ligase activity"/>
    <property type="evidence" value="ECO:0007669"/>
    <property type="project" value="UniProtKB-EC"/>
</dbReference>
<dbReference type="GO" id="GO:0005524">
    <property type="term" value="F:ATP binding"/>
    <property type="evidence" value="ECO:0007669"/>
    <property type="project" value="UniProtKB-KW"/>
</dbReference>
<dbReference type="InterPro" id="IPR036380">
    <property type="entry name" value="Isochorismatase-like_sf"/>
</dbReference>
<dbReference type="SUPFAM" id="SSF56059">
    <property type="entry name" value="Glutathione synthetase ATP-binding domain-like"/>
    <property type="match status" value="1"/>
</dbReference>
<comment type="function">
    <text evidence="10">Catalyzes the post-translational addition of a tyrosine to the C-terminal end of detyrosinated alpha-tubulin.</text>
</comment>
<evidence type="ECO:0000256" key="2">
    <source>
        <dbReference type="ARBA" id="ARBA00001958"/>
    </source>
</evidence>
<organism evidence="14 15">
    <name type="scientific">Cyclotella atomus</name>
    <dbReference type="NCBI Taxonomy" id="382360"/>
    <lineage>
        <taxon>Eukaryota</taxon>
        <taxon>Sar</taxon>
        <taxon>Stramenopiles</taxon>
        <taxon>Ochrophyta</taxon>
        <taxon>Bacillariophyta</taxon>
        <taxon>Coscinodiscophyceae</taxon>
        <taxon>Thalassiosirophycidae</taxon>
        <taxon>Stephanodiscales</taxon>
        <taxon>Stephanodiscaceae</taxon>
        <taxon>Cyclotella</taxon>
    </lineage>
</organism>
<dbReference type="PANTHER" id="PTHR46570">
    <property type="entry name" value="TUBULIN--TYROSINE LIGASE"/>
    <property type="match status" value="1"/>
</dbReference>
<dbReference type="PANTHER" id="PTHR46570:SF1">
    <property type="entry name" value="TUBULIN--TYROSINE LIGASE"/>
    <property type="match status" value="1"/>
</dbReference>
<dbReference type="Gene3D" id="3.30.470.20">
    <property type="entry name" value="ATP-grasp fold, B domain"/>
    <property type="match status" value="1"/>
</dbReference>
<comment type="cofactor">
    <cofactor evidence="2">
        <name>K(+)</name>
        <dbReference type="ChEBI" id="CHEBI:29103"/>
    </cofactor>
</comment>
<dbReference type="EMBL" id="JALLPJ020000268">
    <property type="protein sequence ID" value="KAL3797044.1"/>
    <property type="molecule type" value="Genomic_DNA"/>
</dbReference>